<proteinExistence type="predicted"/>
<dbReference type="RefSeq" id="XP_035545899.1">
    <property type="nucleotide sequence ID" value="XM_035690006.1"/>
</dbReference>
<keyword evidence="3" id="KW-1185">Reference proteome</keyword>
<evidence type="ECO:0000259" key="2">
    <source>
        <dbReference type="Pfam" id="PF13962"/>
    </source>
</evidence>
<dbReference type="GO" id="GO:0016020">
    <property type="term" value="C:membrane"/>
    <property type="evidence" value="ECO:0000318"/>
    <property type="project" value="GO_Central"/>
</dbReference>
<dbReference type="GeneID" id="118348406"/>
<gene>
    <name evidence="4" type="primary">LOC118348406</name>
</gene>
<sequence length="644" mass="73249">MRPPHRDEHDQLFENLYKVVRVGNLEETKRILESLPETILNNRFTDKNQTALHIAVLYGHEHIVEELVNKISNEGLAMHDCDGFTALISAAVLGKCRMAECMLQKYPDLISIRDSKRNRLPVAWAIEFRQREMARRLYNLTREEDMIPQDNDQEIQYTNTATLINNAIYIGALGMRTPSSAPAPISETRLNVSNREQRQSNIHEDQNNRSVLSATFRYIVSGVLNLCGITQLMEMKKIHVQYNELISQMCSVISESNTQQRKKGQVNGAILKAAENGNFVLVSKMLEADPQLLWIRDDIKGNNIFMLSVLHRHEKIFSILYGLDTMKTYFTCLQDVDRNSILHMAGMIDQESTRVNQIQGTAFQMQRELQWFKEVERIVYPQFKETTNKLDRLTARQLFTKNHIDMKKKGEKWMKGTALSCTVVGALIITSMFAVAFRQPQDGNNDPRLLMLFIISDALSLFSSSTSVLMFLGILTSRYAEEDFLDTNNTPGIPAHLEASVLNLRNASQWKLCFEVSALLEMIEFIPNLFDLIIVIMNGICGLVLGREGPFELVNSGIIAMTKSRGKINPNITWVGMIFKRIGRRGANRIEDPGKNYILRLVPLGVFGCVRFRRFESVINKTKFVFGIEGSGHGFLPFGIVVAS</sequence>
<feature type="domain" description="PGG" evidence="2">
    <location>
        <begin position="411"/>
        <end position="477"/>
    </location>
</feature>
<keyword evidence="1" id="KW-0472">Membrane</keyword>
<dbReference type="InterPro" id="IPR036770">
    <property type="entry name" value="Ankyrin_rpt-contain_sf"/>
</dbReference>
<evidence type="ECO:0000313" key="3">
    <source>
        <dbReference type="Proteomes" id="UP000235220"/>
    </source>
</evidence>
<dbReference type="Pfam" id="PF12796">
    <property type="entry name" value="Ank_2"/>
    <property type="match status" value="1"/>
</dbReference>
<evidence type="ECO:0000256" key="1">
    <source>
        <dbReference type="SAM" id="Phobius"/>
    </source>
</evidence>
<dbReference type="PANTHER" id="PTHR24177:SF329">
    <property type="entry name" value="ANKYRIN REPEAT PROTEIN"/>
    <property type="match status" value="1"/>
</dbReference>
<dbReference type="InterPro" id="IPR026961">
    <property type="entry name" value="PGG_dom"/>
</dbReference>
<reference evidence="4" key="1">
    <citation type="submission" date="2025-08" db="UniProtKB">
        <authorList>
            <consortium name="RefSeq"/>
        </authorList>
    </citation>
    <scope>IDENTIFICATION</scope>
    <source>
        <tissue evidence="4">Leaves</tissue>
    </source>
</reference>
<feature type="transmembrane region" description="Helical" evidence="1">
    <location>
        <begin position="416"/>
        <end position="437"/>
    </location>
</feature>
<dbReference type="InterPro" id="IPR002110">
    <property type="entry name" value="Ankyrin_rpt"/>
</dbReference>
<evidence type="ECO:0000313" key="4">
    <source>
        <dbReference type="RefSeq" id="XP_035545899.1"/>
    </source>
</evidence>
<dbReference type="Pfam" id="PF13962">
    <property type="entry name" value="PGG"/>
    <property type="match status" value="1"/>
</dbReference>
<dbReference type="InParanoid" id="A0A6P9EEM9"/>
<protein>
    <submittedName>
        <fullName evidence="4">Uncharacterized protein LOC118348406</fullName>
    </submittedName>
</protein>
<organism evidence="3 4">
    <name type="scientific">Juglans regia</name>
    <name type="common">English walnut</name>
    <dbReference type="NCBI Taxonomy" id="51240"/>
    <lineage>
        <taxon>Eukaryota</taxon>
        <taxon>Viridiplantae</taxon>
        <taxon>Streptophyta</taxon>
        <taxon>Embryophyta</taxon>
        <taxon>Tracheophyta</taxon>
        <taxon>Spermatophyta</taxon>
        <taxon>Magnoliopsida</taxon>
        <taxon>eudicotyledons</taxon>
        <taxon>Gunneridae</taxon>
        <taxon>Pentapetalae</taxon>
        <taxon>rosids</taxon>
        <taxon>fabids</taxon>
        <taxon>Fagales</taxon>
        <taxon>Juglandaceae</taxon>
        <taxon>Juglans</taxon>
    </lineage>
</organism>
<name>A0A6P9EEM9_JUGRE</name>
<feature type="transmembrane region" description="Helical" evidence="1">
    <location>
        <begin position="449"/>
        <end position="475"/>
    </location>
</feature>
<dbReference type="SUPFAM" id="SSF48403">
    <property type="entry name" value="Ankyrin repeat"/>
    <property type="match status" value="1"/>
</dbReference>
<keyword evidence="1" id="KW-1133">Transmembrane helix</keyword>
<dbReference type="KEGG" id="jre:118348406"/>
<accession>A0A6P9EEM9</accession>
<dbReference type="Proteomes" id="UP000235220">
    <property type="component" value="Chromosome 5"/>
</dbReference>
<dbReference type="Gene3D" id="1.25.40.20">
    <property type="entry name" value="Ankyrin repeat-containing domain"/>
    <property type="match status" value="1"/>
</dbReference>
<dbReference type="AlphaFoldDB" id="A0A6P9EEM9"/>
<dbReference type="SMART" id="SM00248">
    <property type="entry name" value="ANK"/>
    <property type="match status" value="3"/>
</dbReference>
<keyword evidence="1" id="KW-0812">Transmembrane</keyword>
<dbReference type="PANTHER" id="PTHR24177">
    <property type="entry name" value="CASKIN"/>
    <property type="match status" value="1"/>
</dbReference>
<dbReference type="OrthoDB" id="10057496at2759"/>